<keyword evidence="8" id="KW-0862">Zinc</keyword>
<evidence type="ECO:0000256" key="7">
    <source>
        <dbReference type="ARBA" id="ARBA00022793"/>
    </source>
</evidence>
<evidence type="ECO:0000256" key="3">
    <source>
        <dbReference type="ARBA" id="ARBA00011245"/>
    </source>
</evidence>
<evidence type="ECO:0000256" key="1">
    <source>
        <dbReference type="ARBA" id="ARBA00005079"/>
    </source>
</evidence>
<keyword evidence="7 11" id="KW-0210">Decarboxylase</keyword>
<evidence type="ECO:0000256" key="5">
    <source>
        <dbReference type="ARBA" id="ARBA00021214"/>
    </source>
</evidence>
<evidence type="ECO:0000256" key="6">
    <source>
        <dbReference type="ARBA" id="ARBA00022723"/>
    </source>
</evidence>
<dbReference type="Proteomes" id="UP000789572">
    <property type="component" value="Unassembled WGS sequence"/>
</dbReference>
<evidence type="ECO:0000256" key="4">
    <source>
        <dbReference type="ARBA" id="ARBA00012365"/>
    </source>
</evidence>
<evidence type="ECO:0000256" key="11">
    <source>
        <dbReference type="RuleBase" id="RU366045"/>
    </source>
</evidence>
<protein>
    <recommendedName>
        <fullName evidence="5">2-amino-3-carboxymuconate-6-semialdehyde decarboxylase</fullName>
        <ecNumber evidence="4">4.1.1.45</ecNumber>
    </recommendedName>
    <alternativeName>
        <fullName evidence="10">Picolinate carboxylase</fullName>
    </alternativeName>
</protein>
<dbReference type="GO" id="GO:0005829">
    <property type="term" value="C:cytosol"/>
    <property type="evidence" value="ECO:0007669"/>
    <property type="project" value="TreeGrafter"/>
</dbReference>
<dbReference type="EMBL" id="CAJVPJ010000712">
    <property type="protein sequence ID" value="CAG8551075.1"/>
    <property type="molecule type" value="Genomic_DNA"/>
</dbReference>
<dbReference type="SUPFAM" id="SSF51556">
    <property type="entry name" value="Metallo-dependent hydrolases"/>
    <property type="match status" value="1"/>
</dbReference>
<dbReference type="PANTHER" id="PTHR21240">
    <property type="entry name" value="2-AMINO-3-CARBOXYLMUCONATE-6-SEMIALDEHYDE DECARBOXYLASE"/>
    <property type="match status" value="1"/>
</dbReference>
<name>A0A9N9B014_9GLOM</name>
<proteinExistence type="inferred from homology"/>
<dbReference type="Gene3D" id="3.20.20.140">
    <property type="entry name" value="Metal-dependent hydrolases"/>
    <property type="match status" value="1"/>
</dbReference>
<dbReference type="EC" id="4.1.1.45" evidence="4"/>
<comment type="pathway">
    <text evidence="1">Secondary metabolite metabolism; quinolate metabolism.</text>
</comment>
<gene>
    <name evidence="13" type="ORF">POCULU_LOCUS5023</name>
</gene>
<dbReference type="InterPro" id="IPR032466">
    <property type="entry name" value="Metal_Hydrolase"/>
</dbReference>
<accession>A0A9N9B014</accession>
<comment type="subunit">
    <text evidence="3">Monomer.</text>
</comment>
<dbReference type="PANTHER" id="PTHR21240:SF27">
    <property type="entry name" value="2-AMINO-3-CARBOXYMUCONATE-6-SEMIALDEHYDE DECARBOXYLASE"/>
    <property type="match status" value="1"/>
</dbReference>
<evidence type="ECO:0000256" key="2">
    <source>
        <dbReference type="ARBA" id="ARBA00005871"/>
    </source>
</evidence>
<comment type="similarity">
    <text evidence="2">Belongs to the metallo-dependent hydrolases superfamily. ACMSD family.</text>
</comment>
<dbReference type="Pfam" id="PF04909">
    <property type="entry name" value="Amidohydro_2"/>
    <property type="match status" value="1"/>
</dbReference>
<evidence type="ECO:0000256" key="9">
    <source>
        <dbReference type="ARBA" id="ARBA00023239"/>
    </source>
</evidence>
<keyword evidence="9 11" id="KW-0456">Lyase</keyword>
<dbReference type="AlphaFoldDB" id="A0A9N9B014"/>
<dbReference type="OrthoDB" id="191270at2759"/>
<keyword evidence="14" id="KW-1185">Reference proteome</keyword>
<evidence type="ECO:0000256" key="8">
    <source>
        <dbReference type="ARBA" id="ARBA00022833"/>
    </source>
</evidence>
<evidence type="ECO:0000313" key="13">
    <source>
        <dbReference type="EMBL" id="CAG8551075.1"/>
    </source>
</evidence>
<dbReference type="GO" id="GO:0046872">
    <property type="term" value="F:metal ion binding"/>
    <property type="evidence" value="ECO:0007669"/>
    <property type="project" value="UniProtKB-KW"/>
</dbReference>
<dbReference type="InterPro" id="IPR006680">
    <property type="entry name" value="Amidohydro-rel"/>
</dbReference>
<organism evidence="13 14">
    <name type="scientific">Paraglomus occultum</name>
    <dbReference type="NCBI Taxonomy" id="144539"/>
    <lineage>
        <taxon>Eukaryota</taxon>
        <taxon>Fungi</taxon>
        <taxon>Fungi incertae sedis</taxon>
        <taxon>Mucoromycota</taxon>
        <taxon>Glomeromycotina</taxon>
        <taxon>Glomeromycetes</taxon>
        <taxon>Paraglomerales</taxon>
        <taxon>Paraglomeraceae</taxon>
        <taxon>Paraglomus</taxon>
    </lineage>
</organism>
<dbReference type="GO" id="GO:0001760">
    <property type="term" value="F:aminocarboxymuconate-semialdehyde decarboxylase activity"/>
    <property type="evidence" value="ECO:0007669"/>
    <property type="project" value="UniProtKB-EC"/>
</dbReference>
<evidence type="ECO:0000313" key="14">
    <source>
        <dbReference type="Proteomes" id="UP000789572"/>
    </source>
</evidence>
<comment type="caution">
    <text evidence="13">The sequence shown here is derived from an EMBL/GenBank/DDBJ whole genome shotgun (WGS) entry which is preliminary data.</text>
</comment>
<feature type="domain" description="Amidohydrolase-related" evidence="12">
    <location>
        <begin position="17"/>
        <end position="337"/>
    </location>
</feature>
<keyword evidence="6" id="KW-0479">Metal-binding</keyword>
<evidence type="ECO:0000256" key="10">
    <source>
        <dbReference type="ARBA" id="ARBA00031120"/>
    </source>
</evidence>
<sequence>MSALDTHQVNTKRRLKIDIHTHILPKHWPDLKRKYGYGGWIQLDHYEQGKARMLLDGKNFREIGCNCWSADERVRECDIAGVDVQVLSTVPVMFSYSAKPQHTLDLARYLNDHIAQVCAEDPKRFVGLGTLPMQAPELAVEELRRCIIDLGLVGIQIGSHINDWNLDAPELEPIWEACEELNAAVFVHPWASRHGNPSPSPCETTIAICSLIFGGVLERHPRLKVAFAHGGGSFPATLGRIIHGFNVRPDLCAVRIKKNPLYDEEYINRIYVDSLVHDEDTLQFLVKKMGIDRIMLGSDYPFPLGEHCPGKLIDQCDWLSEEDKEKLLGINTLKFLNIEHKKDLFLRK</sequence>
<dbReference type="InterPro" id="IPR032465">
    <property type="entry name" value="ACMSD"/>
</dbReference>
<reference evidence="13" key="1">
    <citation type="submission" date="2021-06" db="EMBL/GenBank/DDBJ databases">
        <authorList>
            <person name="Kallberg Y."/>
            <person name="Tangrot J."/>
            <person name="Rosling A."/>
        </authorList>
    </citation>
    <scope>NUCLEOTIDE SEQUENCE</scope>
    <source>
        <strain evidence="13">IA702</strain>
    </source>
</reference>
<dbReference type="GO" id="GO:0016787">
    <property type="term" value="F:hydrolase activity"/>
    <property type="evidence" value="ECO:0007669"/>
    <property type="project" value="InterPro"/>
</dbReference>
<dbReference type="GO" id="GO:0019748">
    <property type="term" value="P:secondary metabolic process"/>
    <property type="evidence" value="ECO:0007669"/>
    <property type="project" value="TreeGrafter"/>
</dbReference>
<evidence type="ECO:0000259" key="12">
    <source>
        <dbReference type="Pfam" id="PF04909"/>
    </source>
</evidence>